<name>A0AB74VQ63_CLOBE</name>
<dbReference type="RefSeq" id="WP_077869148.1">
    <property type="nucleotide sequence ID" value="NZ_BKAK01000045.1"/>
</dbReference>
<organism evidence="2 3">
    <name type="scientific">Clostridium beijerinckii</name>
    <name type="common">Clostridium MP</name>
    <dbReference type="NCBI Taxonomy" id="1520"/>
    <lineage>
        <taxon>Bacteria</taxon>
        <taxon>Bacillati</taxon>
        <taxon>Bacillota</taxon>
        <taxon>Clostridia</taxon>
        <taxon>Eubacteriales</taxon>
        <taxon>Clostridiaceae</taxon>
        <taxon>Clostridium</taxon>
    </lineage>
</organism>
<reference evidence="2" key="1">
    <citation type="submission" date="2021-04" db="EMBL/GenBank/DDBJ databases">
        <title>Complete genome sequence of the type strain Clostridium beijerinckii NRRL B-598.</title>
        <authorList>
            <person name="Sedlar K."/>
            <person name="Branska B."/>
            <person name="Bezdicek M."/>
            <person name="Nykrynova M."/>
            <person name="Lengerova M."/>
            <person name="Skutkova H."/>
            <person name="Patakova P."/>
        </authorList>
    </citation>
    <scope>NUCLEOTIDE SEQUENCE</scope>
    <source>
        <strain evidence="2">DSM 791</strain>
        <plasmid evidence="2">unnamed</plasmid>
    </source>
</reference>
<dbReference type="Proteomes" id="UP000679373">
    <property type="component" value="Plasmid unnamed"/>
</dbReference>
<dbReference type="EMBL" id="CP073654">
    <property type="protein sequence ID" value="QUN37942.1"/>
    <property type="molecule type" value="Genomic_DNA"/>
</dbReference>
<dbReference type="AlphaFoldDB" id="A0AB74VQ63"/>
<dbReference type="GeneID" id="66348124"/>
<sequence length="337" mass="38813">MNRNIRLSLKSLGMILVIFLVSFSFIGCQKEEPDGIKIQKSNDGISISGKYGDKSIDIEKSNSLNKGISVNGKSGDSSFNFDNSNSLKNRSIDNTPDYVYKIRTLIVILAVFVVPILIGFIIESSSRKKNNKTIIQGSTVSVEKNEEIRYENEAYNKKLSEDRIICDYKEKLSELNKIYNLYKNEIYNEQEFKMKKENWIESLKLFDFSKAETDFLNEIIPIVNEKILENRELKLIKYIISGEYAKDKYREEQEQKIKVEEEARRKREEIISNIKGTTKEITISTISKTANTVNEIKSIVSNNFNKRVAPDNKFVCECGYEIEKEDAFCANCGKKLK</sequence>
<keyword evidence="2" id="KW-0614">Plasmid</keyword>
<evidence type="ECO:0008006" key="4">
    <source>
        <dbReference type="Google" id="ProtNLM"/>
    </source>
</evidence>
<dbReference type="PROSITE" id="PS51257">
    <property type="entry name" value="PROKAR_LIPOPROTEIN"/>
    <property type="match status" value="1"/>
</dbReference>
<keyword evidence="1" id="KW-0472">Membrane</keyword>
<gene>
    <name evidence="2" type="ORF">KEC93_26335</name>
</gene>
<keyword evidence="1" id="KW-1133">Transmembrane helix</keyword>
<keyword evidence="1" id="KW-0812">Transmembrane</keyword>
<keyword evidence="3" id="KW-1185">Reference proteome</keyword>
<evidence type="ECO:0000256" key="1">
    <source>
        <dbReference type="SAM" id="Phobius"/>
    </source>
</evidence>
<evidence type="ECO:0000313" key="3">
    <source>
        <dbReference type="Proteomes" id="UP000679373"/>
    </source>
</evidence>
<protein>
    <recommendedName>
        <fullName evidence="4">Zinc-ribbon domain-containing protein</fullName>
    </recommendedName>
</protein>
<feature type="transmembrane region" description="Helical" evidence="1">
    <location>
        <begin position="7"/>
        <end position="26"/>
    </location>
</feature>
<feature type="transmembrane region" description="Helical" evidence="1">
    <location>
        <begin position="102"/>
        <end position="122"/>
    </location>
</feature>
<evidence type="ECO:0000313" key="2">
    <source>
        <dbReference type="EMBL" id="QUN37942.1"/>
    </source>
</evidence>
<geneLocation type="plasmid" evidence="2">
    <name>unnamed</name>
</geneLocation>
<accession>A0AB74VQ63</accession>
<proteinExistence type="predicted"/>